<evidence type="ECO:0000256" key="1">
    <source>
        <dbReference type="SAM" id="MobiDB-lite"/>
    </source>
</evidence>
<dbReference type="InterPro" id="IPR038986">
    <property type="entry name" value="Clr2"/>
</dbReference>
<dbReference type="PANTHER" id="PTHR38046">
    <property type="entry name" value="CRYPTIC LOCI REGULATOR 2"/>
    <property type="match status" value="1"/>
</dbReference>
<sequence>MVLFVPRANTKHAASMAPVRYLRTPLVSDGNESCRPAPVLKYTPNDLAWLAGMGQLCCRGKSVAKRRRHTYVLAGLPKGYAGFDAPGKGVHHYMFGHPSGLPFRSYVRFLPHLLWLYEGKPRPCRCELCCGGGKKRKAPGPAEGSARFAPRVGADSAAPSGSQDLPVEMEVDVVEEVETGHAVYE</sequence>
<dbReference type="EMBL" id="MU005985">
    <property type="protein sequence ID" value="KAF2860068.1"/>
    <property type="molecule type" value="Genomic_DNA"/>
</dbReference>
<organism evidence="3 4">
    <name type="scientific">Piedraia hortae CBS 480.64</name>
    <dbReference type="NCBI Taxonomy" id="1314780"/>
    <lineage>
        <taxon>Eukaryota</taxon>
        <taxon>Fungi</taxon>
        <taxon>Dikarya</taxon>
        <taxon>Ascomycota</taxon>
        <taxon>Pezizomycotina</taxon>
        <taxon>Dothideomycetes</taxon>
        <taxon>Dothideomycetidae</taxon>
        <taxon>Capnodiales</taxon>
        <taxon>Piedraiaceae</taxon>
        <taxon>Piedraia</taxon>
    </lineage>
</organism>
<dbReference type="Proteomes" id="UP000799421">
    <property type="component" value="Unassembled WGS sequence"/>
</dbReference>
<keyword evidence="4" id="KW-1185">Reference proteome</keyword>
<name>A0A6A7BZZ0_9PEZI</name>
<dbReference type="GO" id="GO:0031934">
    <property type="term" value="C:mating-type region heterochromatin"/>
    <property type="evidence" value="ECO:0007669"/>
    <property type="project" value="TreeGrafter"/>
</dbReference>
<evidence type="ECO:0000259" key="2">
    <source>
        <dbReference type="Pfam" id="PF16761"/>
    </source>
</evidence>
<evidence type="ECO:0000313" key="4">
    <source>
        <dbReference type="Proteomes" id="UP000799421"/>
    </source>
</evidence>
<dbReference type="OrthoDB" id="2421327at2759"/>
<feature type="region of interest" description="Disordered" evidence="1">
    <location>
        <begin position="135"/>
        <end position="167"/>
    </location>
</feature>
<protein>
    <recommendedName>
        <fullName evidence="2">Cryptic loci regulator 2 N-terminal domain-containing protein</fullName>
    </recommendedName>
</protein>
<gene>
    <name evidence="3" type="ORF">K470DRAFT_79163</name>
</gene>
<dbReference type="AlphaFoldDB" id="A0A6A7BZZ0"/>
<dbReference type="Pfam" id="PF16761">
    <property type="entry name" value="Clr2_transil"/>
    <property type="match status" value="1"/>
</dbReference>
<dbReference type="GO" id="GO:0030466">
    <property type="term" value="P:silent mating-type cassette heterochromatin formation"/>
    <property type="evidence" value="ECO:0007669"/>
    <property type="project" value="TreeGrafter"/>
</dbReference>
<feature type="domain" description="Cryptic loci regulator 2 N-terminal" evidence="2">
    <location>
        <begin position="71"/>
        <end position="129"/>
    </location>
</feature>
<reference evidence="3" key="1">
    <citation type="journal article" date="2020" name="Stud. Mycol.">
        <title>101 Dothideomycetes genomes: a test case for predicting lifestyles and emergence of pathogens.</title>
        <authorList>
            <person name="Haridas S."/>
            <person name="Albert R."/>
            <person name="Binder M."/>
            <person name="Bloem J."/>
            <person name="Labutti K."/>
            <person name="Salamov A."/>
            <person name="Andreopoulos B."/>
            <person name="Baker S."/>
            <person name="Barry K."/>
            <person name="Bills G."/>
            <person name="Bluhm B."/>
            <person name="Cannon C."/>
            <person name="Castanera R."/>
            <person name="Culley D."/>
            <person name="Daum C."/>
            <person name="Ezra D."/>
            <person name="Gonzalez J."/>
            <person name="Henrissat B."/>
            <person name="Kuo A."/>
            <person name="Liang C."/>
            <person name="Lipzen A."/>
            <person name="Lutzoni F."/>
            <person name="Magnuson J."/>
            <person name="Mondo S."/>
            <person name="Nolan M."/>
            <person name="Ohm R."/>
            <person name="Pangilinan J."/>
            <person name="Park H.-J."/>
            <person name="Ramirez L."/>
            <person name="Alfaro M."/>
            <person name="Sun H."/>
            <person name="Tritt A."/>
            <person name="Yoshinaga Y."/>
            <person name="Zwiers L.-H."/>
            <person name="Turgeon B."/>
            <person name="Goodwin S."/>
            <person name="Spatafora J."/>
            <person name="Crous P."/>
            <person name="Grigoriev I."/>
        </authorList>
    </citation>
    <scope>NUCLEOTIDE SEQUENCE</scope>
    <source>
        <strain evidence="3">CBS 480.64</strain>
    </source>
</reference>
<proteinExistence type="predicted"/>
<accession>A0A6A7BZZ0</accession>
<dbReference type="PANTHER" id="PTHR38046:SF1">
    <property type="entry name" value="CRYPTIC LOCI REGULATOR 2"/>
    <property type="match status" value="1"/>
</dbReference>
<evidence type="ECO:0000313" key="3">
    <source>
        <dbReference type="EMBL" id="KAF2860068.1"/>
    </source>
</evidence>
<dbReference type="GO" id="GO:0070824">
    <property type="term" value="C:SHREC complex"/>
    <property type="evidence" value="ECO:0007669"/>
    <property type="project" value="InterPro"/>
</dbReference>
<dbReference type="GO" id="GO:0033553">
    <property type="term" value="C:rDNA heterochromatin"/>
    <property type="evidence" value="ECO:0007669"/>
    <property type="project" value="TreeGrafter"/>
</dbReference>
<dbReference type="InterPro" id="IPR031915">
    <property type="entry name" value="Clr2_N"/>
</dbReference>